<gene>
    <name evidence="5" type="ORF">g.22273</name>
</gene>
<evidence type="ECO:0000256" key="3">
    <source>
        <dbReference type="ARBA" id="ARBA00043970"/>
    </source>
</evidence>
<reference evidence="5" key="1">
    <citation type="submission" date="2015-11" db="EMBL/GenBank/DDBJ databases">
        <title>De novo transcriptome assembly of four potential Pierce s Disease insect vectors from Arizona vineyards.</title>
        <authorList>
            <person name="Tassone E.E."/>
        </authorList>
    </citation>
    <scope>NUCLEOTIDE SEQUENCE</scope>
</reference>
<dbReference type="InterPro" id="IPR020373">
    <property type="entry name" value="Kgd4/YMR-31"/>
</dbReference>
<protein>
    <recommendedName>
        <fullName evidence="6">28S ribosomal protein S36, mitochondrial</fullName>
    </recommendedName>
</protein>
<dbReference type="AlphaFoldDB" id="A0A1B6GMK9"/>
<accession>A0A1B6GMK9</accession>
<feature type="non-terminal residue" evidence="5">
    <location>
        <position position="1"/>
    </location>
</feature>
<evidence type="ECO:0000313" key="5">
    <source>
        <dbReference type="EMBL" id="JAS63630.1"/>
    </source>
</evidence>
<evidence type="ECO:0008006" key="6">
    <source>
        <dbReference type="Google" id="ProtNLM"/>
    </source>
</evidence>
<dbReference type="EMBL" id="GECZ01006139">
    <property type="protein sequence ID" value="JAS63630.1"/>
    <property type="molecule type" value="Transcribed_RNA"/>
</dbReference>
<dbReference type="GO" id="GO:0006103">
    <property type="term" value="P:2-oxoglutarate metabolic process"/>
    <property type="evidence" value="ECO:0007669"/>
    <property type="project" value="InterPro"/>
</dbReference>
<evidence type="ECO:0000256" key="4">
    <source>
        <dbReference type="SAM" id="MobiDB-lite"/>
    </source>
</evidence>
<dbReference type="Pfam" id="PF10937">
    <property type="entry name" value="Kgd4-YMR31"/>
    <property type="match status" value="1"/>
</dbReference>
<feature type="region of interest" description="Disordered" evidence="4">
    <location>
        <begin position="46"/>
        <end position="75"/>
    </location>
</feature>
<evidence type="ECO:0000256" key="2">
    <source>
        <dbReference type="ARBA" id="ARBA00023128"/>
    </source>
</evidence>
<dbReference type="GO" id="GO:0005739">
    <property type="term" value="C:mitochondrion"/>
    <property type="evidence" value="ECO:0007669"/>
    <property type="project" value="UniProtKB-SubCell"/>
</dbReference>
<name>A0A1B6GMK9_9HEMI</name>
<sequence length="108" mass="12026">CTLFYIFLNPPFKYNQNMASSLSGMFSRAIQTVKPHVPLIKFRKGGHRVPEAGHSSGPAVVQATAARPPAKGEAKVTVRPTIEDYQLPQRYRRVPLDESEINAINVCF</sequence>
<proteinExistence type="inferred from homology"/>
<evidence type="ECO:0000256" key="1">
    <source>
        <dbReference type="ARBA" id="ARBA00004173"/>
    </source>
</evidence>
<comment type="subcellular location">
    <subcellularLocation>
        <location evidence="1">Mitochondrion</location>
    </subcellularLocation>
</comment>
<comment type="similarity">
    <text evidence="3">Belongs to the alpha-ketoglutarate dehydrogenase component 4 family.</text>
</comment>
<organism evidence="5">
    <name type="scientific">Cuerna arida</name>
    <dbReference type="NCBI Taxonomy" id="1464854"/>
    <lineage>
        <taxon>Eukaryota</taxon>
        <taxon>Metazoa</taxon>
        <taxon>Ecdysozoa</taxon>
        <taxon>Arthropoda</taxon>
        <taxon>Hexapoda</taxon>
        <taxon>Insecta</taxon>
        <taxon>Pterygota</taxon>
        <taxon>Neoptera</taxon>
        <taxon>Paraneoptera</taxon>
        <taxon>Hemiptera</taxon>
        <taxon>Auchenorrhyncha</taxon>
        <taxon>Membracoidea</taxon>
        <taxon>Cicadellidae</taxon>
        <taxon>Cicadellinae</taxon>
        <taxon>Proconiini</taxon>
        <taxon>Cuerna</taxon>
    </lineage>
</organism>
<keyword evidence="2" id="KW-0496">Mitochondrion</keyword>